<dbReference type="GO" id="GO:0009378">
    <property type="term" value="F:four-way junction helicase activity"/>
    <property type="evidence" value="ECO:0007669"/>
    <property type="project" value="TreeGrafter"/>
</dbReference>
<dbReference type="GO" id="GO:0005694">
    <property type="term" value="C:chromosome"/>
    <property type="evidence" value="ECO:0007669"/>
    <property type="project" value="TreeGrafter"/>
</dbReference>
<dbReference type="SUPFAM" id="SSF52540">
    <property type="entry name" value="P-loop containing nucleoside triphosphate hydrolases"/>
    <property type="match status" value="1"/>
</dbReference>
<sequence length="192" mass="21304">MGLFISPLKLLQVEQAAKFNAMGIPAVAVNGDTWDADSEMAKKLKSGAYRAIFAGPEMCRKHEPFRACIRELSKRFCVLGIDEGHCVYQWGGKFRPDYSLLAELLALLPIRIPILVVSATMNRKCLKTVTEKLTISLNTSFFLNLGNDRPNISTSVVHMNSSEDYAALEPFLVLNAKRASDVTSSPFFDTKI</sequence>
<organism evidence="3 4">
    <name type="scientific">Mycena indigotica</name>
    <dbReference type="NCBI Taxonomy" id="2126181"/>
    <lineage>
        <taxon>Eukaryota</taxon>
        <taxon>Fungi</taxon>
        <taxon>Dikarya</taxon>
        <taxon>Basidiomycota</taxon>
        <taxon>Agaricomycotina</taxon>
        <taxon>Agaricomycetes</taxon>
        <taxon>Agaricomycetidae</taxon>
        <taxon>Agaricales</taxon>
        <taxon>Marasmiineae</taxon>
        <taxon>Mycenaceae</taxon>
        <taxon>Mycena</taxon>
    </lineage>
</organism>
<dbReference type="InterPro" id="IPR011545">
    <property type="entry name" value="DEAD/DEAH_box_helicase_dom"/>
</dbReference>
<reference evidence="3" key="1">
    <citation type="submission" date="2020-05" db="EMBL/GenBank/DDBJ databases">
        <title>Mycena genomes resolve the evolution of fungal bioluminescence.</title>
        <authorList>
            <person name="Tsai I.J."/>
        </authorList>
    </citation>
    <scope>NUCLEOTIDE SEQUENCE</scope>
    <source>
        <strain evidence="3">171206Taipei</strain>
    </source>
</reference>
<dbReference type="GeneID" id="59347801"/>
<gene>
    <name evidence="3" type="ORF">MIND_00862400</name>
</gene>
<dbReference type="GO" id="GO:0003676">
    <property type="term" value="F:nucleic acid binding"/>
    <property type="evidence" value="ECO:0007669"/>
    <property type="project" value="InterPro"/>
</dbReference>
<dbReference type="OrthoDB" id="2499463at2759"/>
<accession>A0A8H6W4P2</accession>
<dbReference type="AlphaFoldDB" id="A0A8H6W4P2"/>
<evidence type="ECO:0000256" key="1">
    <source>
        <dbReference type="ARBA" id="ARBA00005446"/>
    </source>
</evidence>
<proteinExistence type="inferred from homology"/>
<comment type="similarity">
    <text evidence="1">Belongs to the helicase family. RecQ subfamily.</text>
</comment>
<dbReference type="RefSeq" id="XP_037218527.1">
    <property type="nucleotide sequence ID" value="XM_037365285.1"/>
</dbReference>
<dbReference type="GO" id="GO:0005737">
    <property type="term" value="C:cytoplasm"/>
    <property type="evidence" value="ECO:0007669"/>
    <property type="project" value="TreeGrafter"/>
</dbReference>
<dbReference type="EMBL" id="JACAZF010000007">
    <property type="protein sequence ID" value="KAF7299139.1"/>
    <property type="molecule type" value="Genomic_DNA"/>
</dbReference>
<dbReference type="GO" id="GO:0006310">
    <property type="term" value="P:DNA recombination"/>
    <property type="evidence" value="ECO:0007669"/>
    <property type="project" value="TreeGrafter"/>
</dbReference>
<dbReference type="Gene3D" id="3.40.50.300">
    <property type="entry name" value="P-loop containing nucleotide triphosphate hydrolases"/>
    <property type="match status" value="1"/>
</dbReference>
<dbReference type="Proteomes" id="UP000636479">
    <property type="component" value="Unassembled WGS sequence"/>
</dbReference>
<dbReference type="PROSITE" id="PS51192">
    <property type="entry name" value="HELICASE_ATP_BIND_1"/>
    <property type="match status" value="1"/>
</dbReference>
<dbReference type="GO" id="GO:0005524">
    <property type="term" value="F:ATP binding"/>
    <property type="evidence" value="ECO:0007669"/>
    <property type="project" value="InterPro"/>
</dbReference>
<evidence type="ECO:0000313" key="3">
    <source>
        <dbReference type="EMBL" id="KAF7299139.1"/>
    </source>
</evidence>
<keyword evidence="4" id="KW-1185">Reference proteome</keyword>
<dbReference type="GO" id="GO:0006281">
    <property type="term" value="P:DNA repair"/>
    <property type="evidence" value="ECO:0007669"/>
    <property type="project" value="TreeGrafter"/>
</dbReference>
<dbReference type="GO" id="GO:0043138">
    <property type="term" value="F:3'-5' DNA helicase activity"/>
    <property type="evidence" value="ECO:0007669"/>
    <property type="project" value="TreeGrafter"/>
</dbReference>
<protein>
    <submittedName>
        <fullName evidence="3">Bloom syndrome</fullName>
    </submittedName>
</protein>
<dbReference type="Pfam" id="PF00270">
    <property type="entry name" value="DEAD"/>
    <property type="match status" value="1"/>
</dbReference>
<feature type="domain" description="Helicase ATP-binding" evidence="2">
    <location>
        <begin position="1"/>
        <end position="139"/>
    </location>
</feature>
<dbReference type="PANTHER" id="PTHR13710">
    <property type="entry name" value="DNA HELICASE RECQ FAMILY MEMBER"/>
    <property type="match status" value="1"/>
</dbReference>
<name>A0A8H6W4P2_9AGAR</name>
<comment type="caution">
    <text evidence="3">The sequence shown here is derived from an EMBL/GenBank/DDBJ whole genome shotgun (WGS) entry which is preliminary data.</text>
</comment>
<dbReference type="InterPro" id="IPR027417">
    <property type="entry name" value="P-loop_NTPase"/>
</dbReference>
<dbReference type="InterPro" id="IPR014001">
    <property type="entry name" value="Helicase_ATP-bd"/>
</dbReference>
<evidence type="ECO:0000313" key="4">
    <source>
        <dbReference type="Proteomes" id="UP000636479"/>
    </source>
</evidence>
<evidence type="ECO:0000259" key="2">
    <source>
        <dbReference type="PROSITE" id="PS51192"/>
    </source>
</evidence>
<dbReference type="PANTHER" id="PTHR13710:SF150">
    <property type="entry name" value="ATP-DEPENDENT DNA HELICASE RECQ"/>
    <property type="match status" value="1"/>
</dbReference>